<dbReference type="GO" id="GO:0016298">
    <property type="term" value="F:lipase activity"/>
    <property type="evidence" value="ECO:0000318"/>
    <property type="project" value="GO_Central"/>
</dbReference>
<dbReference type="GO" id="GO:0004806">
    <property type="term" value="F:triacylglycerol lipase activity"/>
    <property type="evidence" value="ECO:0007669"/>
    <property type="project" value="UniProtKB-EC"/>
</dbReference>
<comment type="similarity">
    <text evidence="2 4">Belongs to the AB hydrolase superfamily. Lipase family.</text>
</comment>
<feature type="non-terminal residue" evidence="6">
    <location>
        <position position="1"/>
    </location>
</feature>
<dbReference type="EMBL" id="ABJB010778432">
    <property type="status" value="NOT_ANNOTATED_CDS"/>
    <property type="molecule type" value="Genomic_DNA"/>
</dbReference>
<name>B7Q6Z0_IXOSC</name>
<dbReference type="InterPro" id="IPR029058">
    <property type="entry name" value="AB_hydrolase_fold"/>
</dbReference>
<keyword evidence="3" id="KW-0964">Secreted</keyword>
<dbReference type="EMBL" id="DS870753">
    <property type="protein sequence ID" value="EEC14612.1"/>
    <property type="molecule type" value="Genomic_DNA"/>
</dbReference>
<sequence>FSTKKDLVFIVHGFGQGEHSAMPIDIKSAVFGKINCNIVIVLWTKGAKKPLYNKAAANTALVGRQIALLLEKLTEEFPETVLSSEVHLIGYSLGAHVAGFSGRTFTLNTNQTIGRITGLDPANALFTNSGVQLRPSDADFVDVIHTNRGKASSGKMGIDKPCGHVDFYPNGGSKQPGCSWLSKF</sequence>
<evidence type="ECO:0000256" key="1">
    <source>
        <dbReference type="ARBA" id="ARBA00004613"/>
    </source>
</evidence>
<gene>
    <name evidence="6" type="ORF">IscW_ISCW011596</name>
</gene>
<evidence type="ECO:0000313" key="8">
    <source>
        <dbReference type="Proteomes" id="UP000001555"/>
    </source>
</evidence>
<dbReference type="HOGENOM" id="CLU_027171_7_0_1"/>
<comment type="subcellular location">
    <subcellularLocation>
        <location evidence="1">Secreted</location>
    </subcellularLocation>
</comment>
<proteinExistence type="inferred from homology"/>
<evidence type="ECO:0000313" key="6">
    <source>
        <dbReference type="EMBL" id="EEC14612.1"/>
    </source>
</evidence>
<dbReference type="PANTHER" id="PTHR11610:SF173">
    <property type="entry name" value="LIPASE DOMAIN-CONTAINING PROTEIN-RELATED"/>
    <property type="match status" value="1"/>
</dbReference>
<feature type="domain" description="Lipase" evidence="5">
    <location>
        <begin position="1"/>
        <end position="179"/>
    </location>
</feature>
<dbReference type="VEuPathDB" id="VectorBase:ISCW011596"/>
<evidence type="ECO:0000259" key="5">
    <source>
        <dbReference type="Pfam" id="PF00151"/>
    </source>
</evidence>
<keyword evidence="8" id="KW-1185">Reference proteome</keyword>
<accession>B7Q6Z0</accession>
<dbReference type="FunFam" id="3.40.50.1820:FF:000905">
    <property type="entry name" value="Ves G 1 allergen precursor, putative"/>
    <property type="match status" value="1"/>
</dbReference>
<dbReference type="EC" id="3.1.1.3" evidence="6"/>
<dbReference type="SUPFAM" id="SSF53474">
    <property type="entry name" value="alpha/beta-Hydrolases"/>
    <property type="match status" value="1"/>
</dbReference>
<reference evidence="6 8" key="1">
    <citation type="submission" date="2008-03" db="EMBL/GenBank/DDBJ databases">
        <title>Annotation of Ixodes scapularis.</title>
        <authorList>
            <consortium name="Ixodes scapularis Genome Project Consortium"/>
            <person name="Caler E."/>
            <person name="Hannick L.I."/>
            <person name="Bidwell S."/>
            <person name="Joardar V."/>
            <person name="Thiagarajan M."/>
            <person name="Amedeo P."/>
            <person name="Galinsky K.J."/>
            <person name="Schobel S."/>
            <person name="Inman J."/>
            <person name="Hostetler J."/>
            <person name="Miller J."/>
            <person name="Hammond M."/>
            <person name="Megy K."/>
            <person name="Lawson D."/>
            <person name="Kodira C."/>
            <person name="Sutton G."/>
            <person name="Meyer J."/>
            <person name="Hill C.A."/>
            <person name="Birren B."/>
            <person name="Nene V."/>
            <person name="Collins F."/>
            <person name="Alarcon-Chaidez F."/>
            <person name="Wikel S."/>
            <person name="Strausberg R."/>
        </authorList>
    </citation>
    <scope>NUCLEOTIDE SEQUENCE [LARGE SCALE GENOMIC DNA]</scope>
    <source>
        <strain evidence="8">Wikel</strain>
        <strain evidence="6">Wikel colony</strain>
    </source>
</reference>
<dbReference type="Pfam" id="PF00151">
    <property type="entry name" value="Lipase"/>
    <property type="match status" value="1"/>
</dbReference>
<dbReference type="InParanoid" id="B7Q6Z0"/>
<dbReference type="PANTHER" id="PTHR11610">
    <property type="entry name" value="LIPASE"/>
    <property type="match status" value="1"/>
</dbReference>
<evidence type="ECO:0000256" key="3">
    <source>
        <dbReference type="ARBA" id="ARBA00022525"/>
    </source>
</evidence>
<organism>
    <name type="scientific">Ixodes scapularis</name>
    <name type="common">Black-legged tick</name>
    <name type="synonym">Deer tick</name>
    <dbReference type="NCBI Taxonomy" id="6945"/>
    <lineage>
        <taxon>Eukaryota</taxon>
        <taxon>Metazoa</taxon>
        <taxon>Ecdysozoa</taxon>
        <taxon>Arthropoda</taxon>
        <taxon>Chelicerata</taxon>
        <taxon>Arachnida</taxon>
        <taxon>Acari</taxon>
        <taxon>Parasitiformes</taxon>
        <taxon>Ixodida</taxon>
        <taxon>Ixodoidea</taxon>
        <taxon>Ixodidae</taxon>
        <taxon>Ixodinae</taxon>
        <taxon>Ixodes</taxon>
    </lineage>
</organism>
<dbReference type="Gene3D" id="3.40.50.1820">
    <property type="entry name" value="alpha/beta hydrolase"/>
    <property type="match status" value="1"/>
</dbReference>
<protein>
    <submittedName>
        <fullName evidence="6">Ves G 1 allergen, putative</fullName>
        <ecNumber evidence="6">3.1.1.3</ecNumber>
    </submittedName>
</protein>
<evidence type="ECO:0000313" key="7">
    <source>
        <dbReference type="EnsemblMetazoa" id="ISCW011596-PA"/>
    </source>
</evidence>
<dbReference type="VEuPathDB" id="VectorBase:ISCI011596"/>
<evidence type="ECO:0000256" key="2">
    <source>
        <dbReference type="ARBA" id="ARBA00010701"/>
    </source>
</evidence>
<dbReference type="InterPro" id="IPR013818">
    <property type="entry name" value="Lipase"/>
</dbReference>
<dbReference type="VEuPathDB" id="VectorBase:ISCP_013847"/>
<dbReference type="EnsemblMetazoa" id="ISCW011596-RA">
    <property type="protein sequence ID" value="ISCW011596-PA"/>
    <property type="gene ID" value="ISCW011596"/>
</dbReference>
<dbReference type="PaxDb" id="6945-B7Q6Z0"/>
<dbReference type="InterPro" id="IPR000734">
    <property type="entry name" value="TAG_lipase"/>
</dbReference>
<reference evidence="7" key="2">
    <citation type="submission" date="2020-05" db="UniProtKB">
        <authorList>
            <consortium name="EnsemblMetazoa"/>
        </authorList>
    </citation>
    <scope>IDENTIFICATION</scope>
    <source>
        <strain evidence="7">wikel</strain>
    </source>
</reference>
<dbReference type="Proteomes" id="UP000001555">
    <property type="component" value="Unassembled WGS sequence"/>
</dbReference>
<dbReference type="OrthoDB" id="199913at2759"/>
<dbReference type="STRING" id="6945.B7Q6Z0"/>
<evidence type="ECO:0000256" key="4">
    <source>
        <dbReference type="RuleBase" id="RU004262"/>
    </source>
</evidence>
<dbReference type="GO" id="GO:0005615">
    <property type="term" value="C:extracellular space"/>
    <property type="evidence" value="ECO:0000318"/>
    <property type="project" value="GO_Central"/>
</dbReference>
<dbReference type="AlphaFoldDB" id="B7Q6Z0"/>
<feature type="non-terminal residue" evidence="6">
    <location>
        <position position="184"/>
    </location>
</feature>
<keyword evidence="6" id="KW-0378">Hydrolase</keyword>
<dbReference type="GO" id="GO:0016042">
    <property type="term" value="P:lipid catabolic process"/>
    <property type="evidence" value="ECO:0000318"/>
    <property type="project" value="GO_Central"/>
</dbReference>